<evidence type="ECO:0000256" key="1">
    <source>
        <dbReference type="ARBA" id="ARBA00022603"/>
    </source>
</evidence>
<protein>
    <submittedName>
        <fullName evidence="4">tRNA (Cmo5U34)-methyltransferase</fullName>
    </submittedName>
</protein>
<sequence>MDIRYFHGMTNRAFVLTNIYLAMSKATLQEIETRFDKDVERFSNLETGQATTLDAVWNMELITDAISSLYPNLEQVLDIGCGAGNYDVKLLQKVRSNPDVTLVDLSLPMLERAKERVGVLTTGAVHLIKGDFRQADLSAEKFDVIIATAVLHHLRDDQDWETAFRKLFKLLKSGGSVWIFDLIEQNSAPLQQLIYREKYGAYLTKLQNEAYRDHVFAYVEHEDTPRPLVYQLELLAKVGFKDIDVLHKNLCFASFVAFK</sequence>
<dbReference type="Gene3D" id="3.40.50.150">
    <property type="entry name" value="Vaccinia Virus protein VP39"/>
    <property type="match status" value="1"/>
</dbReference>
<dbReference type="GO" id="GO:0008168">
    <property type="term" value="F:methyltransferase activity"/>
    <property type="evidence" value="ECO:0007669"/>
    <property type="project" value="UniProtKB-KW"/>
</dbReference>
<dbReference type="AlphaFoldDB" id="A0A420ADI4"/>
<gene>
    <name evidence="4" type="ORF">DFQ12_5395</name>
</gene>
<proteinExistence type="predicted"/>
<organism evidence="4 5">
    <name type="scientific">Sphingobacterium detergens</name>
    <dbReference type="NCBI Taxonomy" id="1145106"/>
    <lineage>
        <taxon>Bacteria</taxon>
        <taxon>Pseudomonadati</taxon>
        <taxon>Bacteroidota</taxon>
        <taxon>Sphingobacteriia</taxon>
        <taxon>Sphingobacteriales</taxon>
        <taxon>Sphingobacteriaceae</taxon>
        <taxon>Sphingobacterium</taxon>
    </lineage>
</organism>
<dbReference type="PANTHER" id="PTHR43861:SF1">
    <property type="entry name" value="TRANS-ACONITATE 2-METHYLTRANSFERASE"/>
    <property type="match status" value="1"/>
</dbReference>
<dbReference type="InterPro" id="IPR041698">
    <property type="entry name" value="Methyltransf_25"/>
</dbReference>
<dbReference type="EMBL" id="RAPY01000008">
    <property type="protein sequence ID" value="RKE42485.1"/>
    <property type="molecule type" value="Genomic_DNA"/>
</dbReference>
<evidence type="ECO:0000256" key="2">
    <source>
        <dbReference type="ARBA" id="ARBA00022679"/>
    </source>
</evidence>
<accession>A0A420ADI4</accession>
<dbReference type="Pfam" id="PF13649">
    <property type="entry name" value="Methyltransf_25"/>
    <property type="match status" value="1"/>
</dbReference>
<comment type="caution">
    <text evidence="4">The sequence shown here is derived from an EMBL/GenBank/DDBJ whole genome shotgun (WGS) entry which is preliminary data.</text>
</comment>
<name>A0A420ADI4_SPHD1</name>
<evidence type="ECO:0000313" key="5">
    <source>
        <dbReference type="Proteomes" id="UP000286246"/>
    </source>
</evidence>
<dbReference type="SUPFAM" id="SSF53335">
    <property type="entry name" value="S-adenosyl-L-methionine-dependent methyltransferases"/>
    <property type="match status" value="1"/>
</dbReference>
<dbReference type="Proteomes" id="UP000286246">
    <property type="component" value="Unassembled WGS sequence"/>
</dbReference>
<feature type="domain" description="Methyltransferase" evidence="3">
    <location>
        <begin position="76"/>
        <end position="175"/>
    </location>
</feature>
<evidence type="ECO:0000259" key="3">
    <source>
        <dbReference type="Pfam" id="PF13649"/>
    </source>
</evidence>
<dbReference type="CDD" id="cd02440">
    <property type="entry name" value="AdoMet_MTases"/>
    <property type="match status" value="1"/>
</dbReference>
<dbReference type="InterPro" id="IPR029063">
    <property type="entry name" value="SAM-dependent_MTases_sf"/>
</dbReference>
<keyword evidence="5" id="KW-1185">Reference proteome</keyword>
<keyword evidence="1 4" id="KW-0489">Methyltransferase</keyword>
<dbReference type="GO" id="GO:0032259">
    <property type="term" value="P:methylation"/>
    <property type="evidence" value="ECO:0007669"/>
    <property type="project" value="UniProtKB-KW"/>
</dbReference>
<dbReference type="PANTHER" id="PTHR43861">
    <property type="entry name" value="TRANS-ACONITATE 2-METHYLTRANSFERASE-RELATED"/>
    <property type="match status" value="1"/>
</dbReference>
<evidence type="ECO:0000313" key="4">
    <source>
        <dbReference type="EMBL" id="RKE42485.1"/>
    </source>
</evidence>
<keyword evidence="2 4" id="KW-0808">Transferase</keyword>
<reference evidence="4 5" key="1">
    <citation type="submission" date="2018-09" db="EMBL/GenBank/DDBJ databases">
        <title>Genomic Encyclopedia of Type Strains, Phase III (KMG-III): the genomes of soil and plant-associated and newly described type strains.</title>
        <authorList>
            <person name="Whitman W."/>
        </authorList>
    </citation>
    <scope>NUCLEOTIDE SEQUENCE [LARGE SCALE GENOMIC DNA]</scope>
    <source>
        <strain evidence="4 5">CECT 7938</strain>
    </source>
</reference>